<evidence type="ECO:0000313" key="2">
    <source>
        <dbReference type="EMBL" id="KAL3077110.1"/>
    </source>
</evidence>
<accession>A0ABD2IHS8</accession>
<dbReference type="EMBL" id="JBICCN010000327">
    <property type="protein sequence ID" value="KAL3077110.1"/>
    <property type="molecule type" value="Genomic_DNA"/>
</dbReference>
<feature type="domain" description="Vacuolar sorting protein 39/Transforming growth factor beta receptor-associated zinc finger" evidence="1">
    <location>
        <begin position="756"/>
        <end position="795"/>
    </location>
</feature>
<comment type="caution">
    <text evidence="2">The sequence shown here is derived from an EMBL/GenBank/DDBJ whole genome shotgun (WGS) entry which is preliminary data.</text>
</comment>
<dbReference type="InterPro" id="IPR032914">
    <property type="entry name" value="Vam6/VPS39/TRAP1"/>
</dbReference>
<keyword evidence="3" id="KW-1185">Reference proteome</keyword>
<sequence length="799" mass="89552">MGRVLVFSTKGGVNWENEAALEGLGFDETSREPISQICCASALDLILLVVGDELVGLEMKDELQPSPIRKSLLYTLERSQTPNLSVIERCRLSDVSSKCLSVGIAKSGGALKLFDGATDGHAICTFGMEEFALSGVHELVVFVNMHGVSSRPPISVSGRSRIVGLSLKEPFLHVLSEDGTVSIFSTVDAHLVQSLAFPTDEVQEVRQNFCGRSPAPITCQLENIDGIILIASPGDSALYELVPVSVVVQIEEQIQLGNLDSALSMLGKSVAFCLNDVEIVELNHLRKKLAFLLLQNANFSDGIALLSSIDGTDCALAFLSLVANQRPQLGMDPVTHNDQNQVPIDGTFPAIPLEFVKQYLEETIRQRDGSHHPFIALFSCCLARIYAILEDFDSLFRHCDANEWNTVEFRHWLSTERRRPNWAAKLAVQRHCWAEAFATWEGQIGQNGERKADEEEEEREMLEECYATLFKVQKYSEMAASLPWLVRLNAKVCMEAIDALEETNPGEKCPPEEIVKLFQNSEPILLLRYLDSRIYELKVPFLHDKLLDLYVQFIRSDKNGQKERDDGTDPLTENECRQKLRHFLLFSDHLNSEKAAETFGKEKSGKFHIEAILAEANEHNAVDCLQKLMGSAAETDFSPSMKELFSAGQLLCTRFSSPEMLTTMLTLHLRLSSADPTLRANIVQILALLDSATDAAAVLRNVPDDLRSSALVCSFLRRHVAQRTNAKQWEKMRRELVAREQSRTERELGTRSACTKFRVDEQTKCGICERRLKADDEFVRHPHNGQLTHLRCFDERQSV</sequence>
<reference evidence="2 3" key="1">
    <citation type="submission" date="2024-10" db="EMBL/GenBank/DDBJ databases">
        <authorList>
            <person name="Kim D."/>
        </authorList>
    </citation>
    <scope>NUCLEOTIDE SEQUENCE [LARGE SCALE GENOMIC DNA]</scope>
    <source>
        <strain evidence="2">Taebaek</strain>
    </source>
</reference>
<dbReference type="PANTHER" id="PTHR12894:SF27">
    <property type="entry name" value="TRANSFORMING GROWTH FACTOR-BETA RECEPTOR-ASSOCIATED PROTEIN 1"/>
    <property type="match status" value="1"/>
</dbReference>
<dbReference type="Pfam" id="PF10367">
    <property type="entry name" value="zf-Vps39_C"/>
    <property type="match status" value="1"/>
</dbReference>
<evidence type="ECO:0000313" key="3">
    <source>
        <dbReference type="Proteomes" id="UP001620645"/>
    </source>
</evidence>
<name>A0ABD2IHS8_HETSC</name>
<protein>
    <recommendedName>
        <fullName evidence="1">Vacuolar sorting protein 39/Transforming growth factor beta receptor-associated zinc finger domain-containing protein</fullName>
    </recommendedName>
</protein>
<evidence type="ECO:0000259" key="1">
    <source>
        <dbReference type="Pfam" id="PF10367"/>
    </source>
</evidence>
<dbReference type="Proteomes" id="UP001620645">
    <property type="component" value="Unassembled WGS sequence"/>
</dbReference>
<gene>
    <name evidence="2" type="ORF">niasHS_013099</name>
</gene>
<proteinExistence type="predicted"/>
<dbReference type="AlphaFoldDB" id="A0ABD2IHS8"/>
<organism evidence="2 3">
    <name type="scientific">Heterodera schachtii</name>
    <name type="common">Sugarbeet cyst nematode worm</name>
    <name type="synonym">Tylenchus schachtii</name>
    <dbReference type="NCBI Taxonomy" id="97005"/>
    <lineage>
        <taxon>Eukaryota</taxon>
        <taxon>Metazoa</taxon>
        <taxon>Ecdysozoa</taxon>
        <taxon>Nematoda</taxon>
        <taxon>Chromadorea</taxon>
        <taxon>Rhabditida</taxon>
        <taxon>Tylenchina</taxon>
        <taxon>Tylenchomorpha</taxon>
        <taxon>Tylenchoidea</taxon>
        <taxon>Heteroderidae</taxon>
        <taxon>Heteroderinae</taxon>
        <taxon>Heterodera</taxon>
    </lineage>
</organism>
<dbReference type="PANTHER" id="PTHR12894">
    <property type="entry name" value="CNH DOMAIN CONTAINING"/>
    <property type="match status" value="1"/>
</dbReference>
<dbReference type="InterPro" id="IPR019453">
    <property type="entry name" value="VPS39/TGFA1_Znf"/>
</dbReference>